<dbReference type="InterPro" id="IPR000301">
    <property type="entry name" value="Tetraspanin_animals"/>
</dbReference>
<keyword evidence="4 6" id="KW-1133">Transmembrane helix</keyword>
<evidence type="ECO:0000256" key="1">
    <source>
        <dbReference type="ARBA" id="ARBA00004141"/>
    </source>
</evidence>
<dbReference type="PANTHER" id="PTHR19282">
    <property type="entry name" value="TETRASPANIN"/>
    <property type="match status" value="1"/>
</dbReference>
<dbReference type="GO" id="GO:0005886">
    <property type="term" value="C:plasma membrane"/>
    <property type="evidence" value="ECO:0007669"/>
    <property type="project" value="TreeGrafter"/>
</dbReference>
<dbReference type="CDD" id="cd03127">
    <property type="entry name" value="tetraspanin_LEL"/>
    <property type="match status" value="1"/>
</dbReference>
<keyword evidence="5 6" id="KW-0472">Membrane</keyword>
<dbReference type="InterPro" id="IPR008952">
    <property type="entry name" value="Tetraspanin_EC2_sf"/>
</dbReference>
<dbReference type="KEGG" id="clec:106667649"/>
<dbReference type="SUPFAM" id="SSF48652">
    <property type="entry name" value="Tetraspanin"/>
    <property type="match status" value="1"/>
</dbReference>
<feature type="transmembrane region" description="Helical" evidence="6">
    <location>
        <begin position="12"/>
        <end position="35"/>
    </location>
</feature>
<feature type="transmembrane region" description="Helical" evidence="6">
    <location>
        <begin position="83"/>
        <end position="105"/>
    </location>
</feature>
<dbReference type="Gene3D" id="1.10.1450.10">
    <property type="entry name" value="Tetraspanin"/>
    <property type="match status" value="1"/>
</dbReference>
<protein>
    <recommendedName>
        <fullName evidence="6">Tetraspanin</fullName>
    </recommendedName>
</protein>
<dbReference type="InterPro" id="IPR018499">
    <property type="entry name" value="Tetraspanin/Peripherin"/>
</dbReference>
<evidence type="ECO:0000256" key="5">
    <source>
        <dbReference type="ARBA" id="ARBA00023136"/>
    </source>
</evidence>
<dbReference type="OMA" id="VQVKPTC"/>
<evidence type="ECO:0000256" key="2">
    <source>
        <dbReference type="ARBA" id="ARBA00006840"/>
    </source>
</evidence>
<comment type="subcellular location">
    <subcellularLocation>
        <location evidence="1 6">Membrane</location>
        <topology evidence="1 6">Multi-pass membrane protein</topology>
    </subcellularLocation>
</comment>
<proteinExistence type="inferred from homology"/>
<dbReference type="Pfam" id="PF00335">
    <property type="entry name" value="Tetraspanin"/>
    <property type="match status" value="1"/>
</dbReference>
<organism evidence="7 8">
    <name type="scientific">Cimex lectularius</name>
    <name type="common">Bed bug</name>
    <name type="synonym">Acanthia lectularia</name>
    <dbReference type="NCBI Taxonomy" id="79782"/>
    <lineage>
        <taxon>Eukaryota</taxon>
        <taxon>Metazoa</taxon>
        <taxon>Ecdysozoa</taxon>
        <taxon>Arthropoda</taxon>
        <taxon>Hexapoda</taxon>
        <taxon>Insecta</taxon>
        <taxon>Pterygota</taxon>
        <taxon>Neoptera</taxon>
        <taxon>Paraneoptera</taxon>
        <taxon>Hemiptera</taxon>
        <taxon>Heteroptera</taxon>
        <taxon>Panheteroptera</taxon>
        <taxon>Cimicomorpha</taxon>
        <taxon>Cimicidae</taxon>
        <taxon>Cimex</taxon>
    </lineage>
</organism>
<feature type="transmembrane region" description="Helical" evidence="6">
    <location>
        <begin position="233"/>
        <end position="256"/>
    </location>
</feature>
<evidence type="ECO:0000256" key="6">
    <source>
        <dbReference type="RuleBase" id="RU361218"/>
    </source>
</evidence>
<dbReference type="GeneID" id="106667649"/>
<accession>A0A8I6RW40</accession>
<dbReference type="EnsemblMetazoa" id="XM_014395726.2">
    <property type="protein sequence ID" value="XP_014251212.1"/>
    <property type="gene ID" value="LOC106667649"/>
</dbReference>
<dbReference type="RefSeq" id="XP_014251212.1">
    <property type="nucleotide sequence ID" value="XM_014395726.2"/>
</dbReference>
<name>A0A8I6RW40_CIMLE</name>
<dbReference type="PANTHER" id="PTHR19282:SF551">
    <property type="entry name" value="RE08073P-RELATED"/>
    <property type="match status" value="1"/>
</dbReference>
<evidence type="ECO:0000313" key="7">
    <source>
        <dbReference type="EnsemblMetazoa" id="XP_014251212.1"/>
    </source>
</evidence>
<sequence>MGLGGCYSFLKYLVFIINFIFWVSGVSLIILAIWMLTDPYFTSMAQDQLNYNFGIFLLVVGIFLFIVGFLGCCGILRESKCLLVLFFCVLLLILVAEISAAVWAYTNKDGFESLVKENVKKTVSDEYGDDSTKSQAFDYIQNHLQCCGGSSPTDWQANSHASKDKVFDMTKSSSGLYKIPKSCCKSFPNDACKKLAEEVGWVIVSFSPQIEEHIYFEGCGDKLIDWFYSFSTYFFIVGFVLMLIQLCGLIFLLIICCSMEKPHYSSINSRNQL</sequence>
<dbReference type="PIRSF" id="PIRSF002419">
    <property type="entry name" value="Tetraspanin"/>
    <property type="match status" value="1"/>
</dbReference>
<dbReference type="AlphaFoldDB" id="A0A8I6RW40"/>
<dbReference type="Proteomes" id="UP000494040">
    <property type="component" value="Unassembled WGS sequence"/>
</dbReference>
<comment type="similarity">
    <text evidence="2 6">Belongs to the tetraspanin (TM4SF) family.</text>
</comment>
<keyword evidence="3 6" id="KW-0812">Transmembrane</keyword>
<keyword evidence="8" id="KW-1185">Reference proteome</keyword>
<dbReference type="OrthoDB" id="10016273at2759"/>
<evidence type="ECO:0000256" key="3">
    <source>
        <dbReference type="ARBA" id="ARBA00022692"/>
    </source>
</evidence>
<reference evidence="7" key="1">
    <citation type="submission" date="2022-01" db="UniProtKB">
        <authorList>
            <consortium name="EnsemblMetazoa"/>
        </authorList>
    </citation>
    <scope>IDENTIFICATION</scope>
</reference>
<dbReference type="PRINTS" id="PR00259">
    <property type="entry name" value="TMFOUR"/>
</dbReference>
<evidence type="ECO:0000313" key="8">
    <source>
        <dbReference type="Proteomes" id="UP000494040"/>
    </source>
</evidence>
<feature type="transmembrane region" description="Helical" evidence="6">
    <location>
        <begin position="55"/>
        <end position="76"/>
    </location>
</feature>
<evidence type="ECO:0000256" key="4">
    <source>
        <dbReference type="ARBA" id="ARBA00022989"/>
    </source>
</evidence>